<dbReference type="PROSITE" id="PS50110">
    <property type="entry name" value="RESPONSE_REGULATORY"/>
    <property type="match status" value="1"/>
</dbReference>
<dbReference type="InterPro" id="IPR016032">
    <property type="entry name" value="Sig_transdc_resp-reg_C-effctor"/>
</dbReference>
<reference evidence="8 9" key="1">
    <citation type="submission" date="2019-01" db="EMBL/GenBank/DDBJ databases">
        <title>Egibacter rhizosphaerae EGI 80759T.</title>
        <authorList>
            <person name="Chen D.-D."/>
            <person name="Tian Y."/>
            <person name="Jiao J.-Y."/>
            <person name="Zhang X.-T."/>
            <person name="Zhang Y.-G."/>
            <person name="Zhang Y."/>
            <person name="Xiao M."/>
            <person name="Shu W.-S."/>
            <person name="Li W.-J."/>
        </authorList>
    </citation>
    <scope>NUCLEOTIDE SEQUENCE [LARGE SCALE GENOMIC DNA]</scope>
    <source>
        <strain evidence="8 9">EGI 80759</strain>
    </source>
</reference>
<evidence type="ECO:0000256" key="5">
    <source>
        <dbReference type="PROSITE-ProRule" id="PRU00169"/>
    </source>
</evidence>
<keyword evidence="1 5" id="KW-0597">Phosphoprotein</keyword>
<evidence type="ECO:0000256" key="3">
    <source>
        <dbReference type="ARBA" id="ARBA00023125"/>
    </source>
</evidence>
<dbReference type="Pfam" id="PF00196">
    <property type="entry name" value="GerE"/>
    <property type="match status" value="1"/>
</dbReference>
<dbReference type="GO" id="GO:0006355">
    <property type="term" value="P:regulation of DNA-templated transcription"/>
    <property type="evidence" value="ECO:0007669"/>
    <property type="project" value="InterPro"/>
</dbReference>
<keyword evidence="4" id="KW-0804">Transcription</keyword>
<dbReference type="Pfam" id="PF00072">
    <property type="entry name" value="Response_reg"/>
    <property type="match status" value="1"/>
</dbReference>
<keyword evidence="2" id="KW-0805">Transcription regulation</keyword>
<dbReference type="InterPro" id="IPR058245">
    <property type="entry name" value="NreC/VraR/RcsB-like_REC"/>
</dbReference>
<evidence type="ECO:0000256" key="1">
    <source>
        <dbReference type="ARBA" id="ARBA00022553"/>
    </source>
</evidence>
<dbReference type="InterPro" id="IPR036388">
    <property type="entry name" value="WH-like_DNA-bd_sf"/>
</dbReference>
<dbReference type="KEGG" id="erz:ER308_14920"/>
<dbReference type="Proteomes" id="UP000291469">
    <property type="component" value="Chromosome"/>
</dbReference>
<dbReference type="PROSITE" id="PS50043">
    <property type="entry name" value="HTH_LUXR_2"/>
    <property type="match status" value="1"/>
</dbReference>
<dbReference type="SMART" id="SM00421">
    <property type="entry name" value="HTH_LUXR"/>
    <property type="match status" value="1"/>
</dbReference>
<dbReference type="EMBL" id="CP036402">
    <property type="protein sequence ID" value="QBI20726.1"/>
    <property type="molecule type" value="Genomic_DNA"/>
</dbReference>
<feature type="modified residue" description="4-aspartylphosphate" evidence="5">
    <location>
        <position position="69"/>
    </location>
</feature>
<accession>A0A411YHY2</accession>
<dbReference type="SUPFAM" id="SSF52172">
    <property type="entry name" value="CheY-like"/>
    <property type="match status" value="1"/>
</dbReference>
<dbReference type="InterPro" id="IPR000792">
    <property type="entry name" value="Tscrpt_reg_LuxR_C"/>
</dbReference>
<dbReference type="InterPro" id="IPR001789">
    <property type="entry name" value="Sig_transdc_resp-reg_receiver"/>
</dbReference>
<feature type="domain" description="Response regulatory" evidence="7">
    <location>
        <begin position="15"/>
        <end position="137"/>
    </location>
</feature>
<dbReference type="PANTHER" id="PTHR44688">
    <property type="entry name" value="DNA-BINDING TRANSCRIPTIONAL ACTIVATOR DEVR_DOSR"/>
    <property type="match status" value="1"/>
</dbReference>
<dbReference type="CDD" id="cd17535">
    <property type="entry name" value="REC_NarL-like"/>
    <property type="match status" value="1"/>
</dbReference>
<dbReference type="PANTHER" id="PTHR44688:SF16">
    <property type="entry name" value="DNA-BINDING TRANSCRIPTIONAL ACTIVATOR DEVR_DOSR"/>
    <property type="match status" value="1"/>
</dbReference>
<organism evidence="8 9">
    <name type="scientific">Egibacter rhizosphaerae</name>
    <dbReference type="NCBI Taxonomy" id="1670831"/>
    <lineage>
        <taxon>Bacteria</taxon>
        <taxon>Bacillati</taxon>
        <taxon>Actinomycetota</taxon>
        <taxon>Nitriliruptoria</taxon>
        <taxon>Egibacterales</taxon>
        <taxon>Egibacteraceae</taxon>
        <taxon>Egibacter</taxon>
    </lineage>
</organism>
<name>A0A411YHY2_9ACTN</name>
<dbReference type="PRINTS" id="PR00038">
    <property type="entry name" value="HTHLUXR"/>
</dbReference>
<sequence length="226" mass="24762">MGTADTAEPRQTPVTVGLLDDHEFFRRGVRPALEEPGEPALRVTVDAGDIESFNRACARLGDPTVVLCDLYLSRETGARPHLPVISSLSARGCRVVVISAGGEPADVYRALREHGAMSYVVKDMKAHELVEVVRGVAAGRRPIPPELADTLLQYAPLTRRQHEVLTLIAEGLTYRELAEVLNLTTHTVETHVQNICDRLGVSGRRDLTRLAYQHHLLAPPDDAVGR</sequence>
<dbReference type="InterPro" id="IPR011006">
    <property type="entry name" value="CheY-like_superfamily"/>
</dbReference>
<dbReference type="RefSeq" id="WP_131155719.1">
    <property type="nucleotide sequence ID" value="NZ_CP036402.1"/>
</dbReference>
<evidence type="ECO:0000256" key="2">
    <source>
        <dbReference type="ARBA" id="ARBA00023015"/>
    </source>
</evidence>
<dbReference type="SMART" id="SM00448">
    <property type="entry name" value="REC"/>
    <property type="match status" value="1"/>
</dbReference>
<evidence type="ECO:0000313" key="8">
    <source>
        <dbReference type="EMBL" id="QBI20726.1"/>
    </source>
</evidence>
<dbReference type="GO" id="GO:0003677">
    <property type="term" value="F:DNA binding"/>
    <property type="evidence" value="ECO:0007669"/>
    <property type="project" value="UniProtKB-KW"/>
</dbReference>
<evidence type="ECO:0000259" key="6">
    <source>
        <dbReference type="PROSITE" id="PS50043"/>
    </source>
</evidence>
<protein>
    <submittedName>
        <fullName evidence="8">Response regulator transcription factor</fullName>
    </submittedName>
</protein>
<evidence type="ECO:0000256" key="4">
    <source>
        <dbReference type="ARBA" id="ARBA00023163"/>
    </source>
</evidence>
<gene>
    <name evidence="8" type="ORF">ER308_14920</name>
</gene>
<dbReference type="OrthoDB" id="9808843at2"/>
<evidence type="ECO:0000259" key="7">
    <source>
        <dbReference type="PROSITE" id="PS50110"/>
    </source>
</evidence>
<feature type="domain" description="HTH luxR-type" evidence="6">
    <location>
        <begin position="150"/>
        <end position="215"/>
    </location>
</feature>
<proteinExistence type="predicted"/>
<dbReference type="GO" id="GO:0000160">
    <property type="term" value="P:phosphorelay signal transduction system"/>
    <property type="evidence" value="ECO:0007669"/>
    <property type="project" value="InterPro"/>
</dbReference>
<keyword evidence="3" id="KW-0238">DNA-binding</keyword>
<dbReference type="Gene3D" id="1.10.10.10">
    <property type="entry name" value="Winged helix-like DNA-binding domain superfamily/Winged helix DNA-binding domain"/>
    <property type="match status" value="1"/>
</dbReference>
<dbReference type="Gene3D" id="3.40.50.2300">
    <property type="match status" value="1"/>
</dbReference>
<dbReference type="SUPFAM" id="SSF46894">
    <property type="entry name" value="C-terminal effector domain of the bipartite response regulators"/>
    <property type="match status" value="1"/>
</dbReference>
<keyword evidence="9" id="KW-1185">Reference proteome</keyword>
<dbReference type="CDD" id="cd06170">
    <property type="entry name" value="LuxR_C_like"/>
    <property type="match status" value="1"/>
</dbReference>
<evidence type="ECO:0000313" key="9">
    <source>
        <dbReference type="Proteomes" id="UP000291469"/>
    </source>
</evidence>
<dbReference type="AlphaFoldDB" id="A0A411YHY2"/>